<dbReference type="GO" id="GO:0016747">
    <property type="term" value="F:acyltransferase activity, transferring groups other than amino-acyl groups"/>
    <property type="evidence" value="ECO:0007669"/>
    <property type="project" value="InterPro"/>
</dbReference>
<dbReference type="PANTHER" id="PTHR43877">
    <property type="entry name" value="AMINOALKYLPHOSPHONATE N-ACETYLTRANSFERASE-RELATED-RELATED"/>
    <property type="match status" value="1"/>
</dbReference>
<feature type="domain" description="N-acetyltransferase" evidence="3">
    <location>
        <begin position="2"/>
        <end position="169"/>
    </location>
</feature>
<dbReference type="Pfam" id="PF00583">
    <property type="entry name" value="Acetyltransf_1"/>
    <property type="match status" value="1"/>
</dbReference>
<dbReference type="InterPro" id="IPR016181">
    <property type="entry name" value="Acyl_CoA_acyltransferase"/>
</dbReference>
<reference evidence="4 5" key="1">
    <citation type="submission" date="2020-04" db="EMBL/GenBank/DDBJ databases">
        <title>MicrobeNet Type strains.</title>
        <authorList>
            <person name="Nicholson A.C."/>
        </authorList>
    </citation>
    <scope>NUCLEOTIDE SEQUENCE [LARGE SCALE GENOMIC DNA]</scope>
    <source>
        <strain evidence="4 5">DSM 44445</strain>
    </source>
</reference>
<keyword evidence="1 4" id="KW-0808">Transferase</keyword>
<evidence type="ECO:0000259" key="3">
    <source>
        <dbReference type="PROSITE" id="PS51186"/>
    </source>
</evidence>
<dbReference type="SUPFAM" id="SSF55729">
    <property type="entry name" value="Acyl-CoA N-acyltransferases (Nat)"/>
    <property type="match status" value="1"/>
</dbReference>
<proteinExistence type="predicted"/>
<evidence type="ECO:0000313" key="4">
    <source>
        <dbReference type="EMBL" id="NKY84966.1"/>
    </source>
</evidence>
<sequence length="172" mass="18938">MVEIRAVTADDWRLWRRARLAALAGAPDAYHTRLADWQGPGDREQRWRERLSIPGALDLIAVRSGEPVGIASGVPEPEGTAATIISMWVDHAARGSGVGDRLLGTLENWALDRGYSTLRLEVFAGNEHAIGLYRRNGFEFQSRTAESTESYGDPTPDGRVERIMVKVLLPTG</sequence>
<dbReference type="Proteomes" id="UP000523447">
    <property type="component" value="Unassembled WGS sequence"/>
</dbReference>
<dbReference type="PROSITE" id="PS51186">
    <property type="entry name" value="GNAT"/>
    <property type="match status" value="1"/>
</dbReference>
<organism evidence="4 5">
    <name type="scientific">Nocardia veterana</name>
    <dbReference type="NCBI Taxonomy" id="132249"/>
    <lineage>
        <taxon>Bacteria</taxon>
        <taxon>Bacillati</taxon>
        <taxon>Actinomycetota</taxon>
        <taxon>Actinomycetes</taxon>
        <taxon>Mycobacteriales</taxon>
        <taxon>Nocardiaceae</taxon>
        <taxon>Nocardia</taxon>
    </lineage>
</organism>
<gene>
    <name evidence="4" type="ORF">HGA07_04925</name>
</gene>
<dbReference type="InterPro" id="IPR050832">
    <property type="entry name" value="Bact_Acetyltransf"/>
</dbReference>
<dbReference type="RefSeq" id="WP_040722011.1">
    <property type="nucleotide sequence ID" value="NZ_CAWPHS010000023.1"/>
</dbReference>
<evidence type="ECO:0000256" key="1">
    <source>
        <dbReference type="ARBA" id="ARBA00022679"/>
    </source>
</evidence>
<name>A0A7X6RGE4_9NOCA</name>
<accession>A0A7X6RGE4</accession>
<dbReference type="Gene3D" id="3.40.630.30">
    <property type="match status" value="1"/>
</dbReference>
<dbReference type="InterPro" id="IPR000182">
    <property type="entry name" value="GNAT_dom"/>
</dbReference>
<dbReference type="EMBL" id="JAAXPE010000003">
    <property type="protein sequence ID" value="NKY84966.1"/>
    <property type="molecule type" value="Genomic_DNA"/>
</dbReference>
<comment type="caution">
    <text evidence="4">The sequence shown here is derived from an EMBL/GenBank/DDBJ whole genome shotgun (WGS) entry which is preliminary data.</text>
</comment>
<evidence type="ECO:0000313" key="5">
    <source>
        <dbReference type="Proteomes" id="UP000523447"/>
    </source>
</evidence>
<protein>
    <submittedName>
        <fullName evidence="4">GNAT family N-acetyltransferase</fullName>
    </submittedName>
</protein>
<dbReference type="CDD" id="cd04301">
    <property type="entry name" value="NAT_SF"/>
    <property type="match status" value="1"/>
</dbReference>
<dbReference type="PANTHER" id="PTHR43877:SF2">
    <property type="entry name" value="AMINOALKYLPHOSPHONATE N-ACETYLTRANSFERASE-RELATED"/>
    <property type="match status" value="1"/>
</dbReference>
<dbReference type="AlphaFoldDB" id="A0A7X6RGE4"/>
<keyword evidence="5" id="KW-1185">Reference proteome</keyword>
<evidence type="ECO:0000256" key="2">
    <source>
        <dbReference type="ARBA" id="ARBA00023315"/>
    </source>
</evidence>
<keyword evidence="2" id="KW-0012">Acyltransferase</keyword>